<comment type="caution">
    <text evidence="1">The sequence shown here is derived from an EMBL/GenBank/DDBJ whole genome shotgun (WGS) entry which is preliminary data.</text>
</comment>
<name>A0ACC1XG12_MELAZ</name>
<evidence type="ECO:0000313" key="2">
    <source>
        <dbReference type="Proteomes" id="UP001164539"/>
    </source>
</evidence>
<proteinExistence type="predicted"/>
<protein>
    <submittedName>
        <fullName evidence="1">Ulp1 protease family, C-terminal catalytic domain containing protein</fullName>
    </submittedName>
</protein>
<keyword evidence="1" id="KW-0378">Hydrolase</keyword>
<sequence>MVVNVTTKLKIPEAEHFLAVVTSLSKERLLKVVRQKLSLTQLELFRQTCLGHLLDLKELSFSSNLLHKMLLHEMVTKGVEKEMWFLVGSSIVCFSHVEIRLVKGLTFGPYPSDTTGSTRLRDMYFGRQMSMELKDLQEAYKAIDCRLIDDLDISNSTFGGEYAGTILPEQVVSSHSPRTPMHARPITASEEAPQRDGPNYLPAGHDSFPKVSYMDCSPPPPSASVPGPSKGCSDISQKIRALRANFVVYTQRQEEMWLKHEDILCRQEEILHRQDETLTMLVKELGRQIGSDLAQDSQV</sequence>
<keyword evidence="1" id="KW-0645">Protease</keyword>
<gene>
    <name evidence="1" type="ORF">OWV82_016468</name>
</gene>
<dbReference type="Proteomes" id="UP001164539">
    <property type="component" value="Chromosome 9"/>
</dbReference>
<accession>A0ACC1XG12</accession>
<organism evidence="1 2">
    <name type="scientific">Melia azedarach</name>
    <name type="common">Chinaberry tree</name>
    <dbReference type="NCBI Taxonomy" id="155640"/>
    <lineage>
        <taxon>Eukaryota</taxon>
        <taxon>Viridiplantae</taxon>
        <taxon>Streptophyta</taxon>
        <taxon>Embryophyta</taxon>
        <taxon>Tracheophyta</taxon>
        <taxon>Spermatophyta</taxon>
        <taxon>Magnoliopsida</taxon>
        <taxon>eudicotyledons</taxon>
        <taxon>Gunneridae</taxon>
        <taxon>Pentapetalae</taxon>
        <taxon>rosids</taxon>
        <taxon>malvids</taxon>
        <taxon>Sapindales</taxon>
        <taxon>Meliaceae</taxon>
        <taxon>Melia</taxon>
    </lineage>
</organism>
<reference evidence="1 2" key="1">
    <citation type="journal article" date="2023" name="Science">
        <title>Complex scaffold remodeling in plant triterpene biosynthesis.</title>
        <authorList>
            <person name="De La Pena R."/>
            <person name="Hodgson H."/>
            <person name="Liu J.C."/>
            <person name="Stephenson M.J."/>
            <person name="Martin A.C."/>
            <person name="Owen C."/>
            <person name="Harkess A."/>
            <person name="Leebens-Mack J."/>
            <person name="Jimenez L.E."/>
            <person name="Osbourn A."/>
            <person name="Sattely E.S."/>
        </authorList>
    </citation>
    <scope>NUCLEOTIDE SEQUENCE [LARGE SCALE GENOMIC DNA]</scope>
    <source>
        <strain evidence="2">cv. JPN11</strain>
        <tissue evidence="1">Leaf</tissue>
    </source>
</reference>
<evidence type="ECO:0000313" key="1">
    <source>
        <dbReference type="EMBL" id="KAJ4710260.1"/>
    </source>
</evidence>
<dbReference type="EMBL" id="CM051402">
    <property type="protein sequence ID" value="KAJ4710260.1"/>
    <property type="molecule type" value="Genomic_DNA"/>
</dbReference>
<keyword evidence="2" id="KW-1185">Reference proteome</keyword>